<dbReference type="PANTHER" id="PTHR46192">
    <property type="entry name" value="BROAD-RANGE ACID PHOSPHATASE DET1"/>
    <property type="match status" value="1"/>
</dbReference>
<name>A0A7S1ET84_9RHOD</name>
<sequence length="415" mass="48358">MYLFIPFHMNALPKSIYTQQSVQSVHSVSSRLLISKYIFTRKNSSMTSNRSQSKYSMIHTTHQPSISSNILSNSIPILHSSPFSKSPLSVLLISLSLTILCIKYIFPTIKPLLTTFLARVYVYIIRHFKQSRPSRIVLMRHAQSLGNVNHHAYQHIPDHRLTLTPTGIQQAQIASHKLIQILNAPLNSSKSVLNGTVLFFTSPYLRTRQTLRELIHGMNLSESQYQIREDCRLREQDFGQLQEPDSMEFVKQQRLKVGRFWFRPTSGEAGADVYDRVSMFLDSFFRELDSFRHVVGSPGSFTYENVVIVTHGLTMRLFCMRYFRWTVEEFEEVWNPENTEMWVLEKMENDGRYKLIYPKKIWIGKDRDVNMPMNMRTPRSVSGELSQNYIQKLSLNDLDDVETNPLIRDADQELY</sequence>
<dbReference type="InterPro" id="IPR029033">
    <property type="entry name" value="His_PPase_superfam"/>
</dbReference>
<dbReference type="InterPro" id="IPR052765">
    <property type="entry name" value="PGM-Related"/>
</dbReference>
<proteinExistence type="predicted"/>
<dbReference type="EMBL" id="HBFP01009070">
    <property type="protein sequence ID" value="CAD8822106.1"/>
    <property type="molecule type" value="Transcribed_RNA"/>
</dbReference>
<dbReference type="SMART" id="SM00855">
    <property type="entry name" value="PGAM"/>
    <property type="match status" value="1"/>
</dbReference>
<accession>A0A7S1ET84</accession>
<evidence type="ECO:0000313" key="1">
    <source>
        <dbReference type="EMBL" id="CAD8822106.1"/>
    </source>
</evidence>
<dbReference type="Gene3D" id="3.40.50.1240">
    <property type="entry name" value="Phosphoglycerate mutase-like"/>
    <property type="match status" value="1"/>
</dbReference>
<reference evidence="1" key="1">
    <citation type="submission" date="2021-01" db="EMBL/GenBank/DDBJ databases">
        <authorList>
            <person name="Corre E."/>
            <person name="Pelletier E."/>
            <person name="Niang G."/>
            <person name="Scheremetjew M."/>
            <person name="Finn R."/>
            <person name="Kale V."/>
            <person name="Holt S."/>
            <person name="Cochrane G."/>
            <person name="Meng A."/>
            <person name="Brown T."/>
            <person name="Cohen L."/>
        </authorList>
    </citation>
    <scope>NUCLEOTIDE SEQUENCE</scope>
    <source>
        <strain evidence="1">CCMP3278</strain>
    </source>
</reference>
<dbReference type="AlphaFoldDB" id="A0A7S1ET84"/>
<dbReference type="Pfam" id="PF00300">
    <property type="entry name" value="His_Phos_1"/>
    <property type="match status" value="1"/>
</dbReference>
<protein>
    <submittedName>
        <fullName evidence="1">Uncharacterized protein</fullName>
    </submittedName>
</protein>
<dbReference type="InterPro" id="IPR013078">
    <property type="entry name" value="His_Pase_superF_clade-1"/>
</dbReference>
<dbReference type="SUPFAM" id="SSF53254">
    <property type="entry name" value="Phosphoglycerate mutase-like"/>
    <property type="match status" value="1"/>
</dbReference>
<gene>
    <name evidence="1" type="ORF">TOLI1172_LOCUS6502</name>
</gene>
<organism evidence="1">
    <name type="scientific">Timspurckia oligopyrenoides</name>
    <dbReference type="NCBI Taxonomy" id="708627"/>
    <lineage>
        <taxon>Eukaryota</taxon>
        <taxon>Rhodophyta</taxon>
        <taxon>Bangiophyceae</taxon>
        <taxon>Porphyridiales</taxon>
        <taxon>Porphyridiaceae</taxon>
        <taxon>Timspurckia</taxon>
    </lineage>
</organism>
<dbReference type="CDD" id="cd07067">
    <property type="entry name" value="HP_PGM_like"/>
    <property type="match status" value="1"/>
</dbReference>